<evidence type="ECO:0000259" key="2">
    <source>
        <dbReference type="Pfam" id="PF25942"/>
    </source>
</evidence>
<reference evidence="3 4" key="1">
    <citation type="journal article" date="2019" name="Int. J. Syst. Evol. Microbiol.">
        <title>The Global Catalogue of Microorganisms (GCM) 10K type strain sequencing project: providing services to taxonomists for standard genome sequencing and annotation.</title>
        <authorList>
            <consortium name="The Broad Institute Genomics Platform"/>
            <consortium name="The Broad Institute Genome Sequencing Center for Infectious Disease"/>
            <person name="Wu L."/>
            <person name="Ma J."/>
        </authorList>
    </citation>
    <scope>NUCLEOTIDE SEQUENCE [LARGE SCALE GENOMIC DNA]</scope>
    <source>
        <strain evidence="3 4">DT72</strain>
    </source>
</reference>
<feature type="domain" description="Ig-like" evidence="2">
    <location>
        <begin position="112"/>
        <end position="192"/>
    </location>
</feature>
<gene>
    <name evidence="3" type="ORF">ACFQJ6_21435</name>
</gene>
<proteinExistence type="predicted"/>
<evidence type="ECO:0000313" key="3">
    <source>
        <dbReference type="EMBL" id="MFC7082263.1"/>
    </source>
</evidence>
<dbReference type="PROSITE" id="PS51257">
    <property type="entry name" value="PROKAR_LIPOPROTEIN"/>
    <property type="match status" value="1"/>
</dbReference>
<dbReference type="GeneID" id="79304330"/>
<organism evidence="3 4">
    <name type="scientific">Halorussus caseinilyticus</name>
    <dbReference type="NCBI Taxonomy" id="3034025"/>
    <lineage>
        <taxon>Archaea</taxon>
        <taxon>Methanobacteriati</taxon>
        <taxon>Methanobacteriota</taxon>
        <taxon>Stenosarchaea group</taxon>
        <taxon>Halobacteria</taxon>
        <taxon>Halobacteriales</taxon>
        <taxon>Haladaptataceae</taxon>
        <taxon>Halorussus</taxon>
    </lineage>
</organism>
<evidence type="ECO:0000256" key="1">
    <source>
        <dbReference type="SAM" id="MobiDB-lite"/>
    </source>
</evidence>
<dbReference type="InterPro" id="IPR058929">
    <property type="entry name" value="Ig_halo"/>
</dbReference>
<protein>
    <recommendedName>
        <fullName evidence="2">Ig-like domain-containing protein</fullName>
    </recommendedName>
</protein>
<accession>A0ABD5WPZ9</accession>
<dbReference type="EMBL" id="JBHSZH010000005">
    <property type="protein sequence ID" value="MFC7082263.1"/>
    <property type="molecule type" value="Genomic_DNA"/>
</dbReference>
<dbReference type="RefSeq" id="WP_276279748.1">
    <property type="nucleotide sequence ID" value="NZ_CP119809.1"/>
</dbReference>
<sequence>MSKRIAAVALVACVLVAGCSGPFAEGEGTDETTEVTANSERVIAAPPSNQTTTGSSTVSTAGSAPTPTTGDATALTNATATNGTNVTTSGANTATYNRDVGYEMRVSNAGATARNVTVRIVAANDSAVAFDESVRLAPNESREFDFVFPHAGAYEATVRVGDATATERWDTEVRDPDHALSVHVSESGEVYLGFVVI</sequence>
<dbReference type="AlphaFoldDB" id="A0ABD5WPZ9"/>
<feature type="compositionally biased region" description="Low complexity" evidence="1">
    <location>
        <begin position="51"/>
        <end position="93"/>
    </location>
</feature>
<comment type="caution">
    <text evidence="3">The sequence shown here is derived from an EMBL/GenBank/DDBJ whole genome shotgun (WGS) entry which is preliminary data.</text>
</comment>
<dbReference type="Proteomes" id="UP001596407">
    <property type="component" value="Unassembled WGS sequence"/>
</dbReference>
<dbReference type="Pfam" id="PF25942">
    <property type="entry name" value="Ig_halo"/>
    <property type="match status" value="1"/>
</dbReference>
<name>A0ABD5WPZ9_9EURY</name>
<keyword evidence="4" id="KW-1185">Reference proteome</keyword>
<feature type="region of interest" description="Disordered" evidence="1">
    <location>
        <begin position="43"/>
        <end position="93"/>
    </location>
</feature>
<evidence type="ECO:0000313" key="4">
    <source>
        <dbReference type="Proteomes" id="UP001596407"/>
    </source>
</evidence>